<gene>
    <name evidence="2" type="ORF">K227x_57800</name>
</gene>
<dbReference type="EMBL" id="CP036525">
    <property type="protein sequence ID" value="QDT07353.1"/>
    <property type="molecule type" value="Genomic_DNA"/>
</dbReference>
<sequence>MLSGQIDGGTNSHSEGDTMKSIQEVAHLFLLTMAMAVGFVLLGCDRKETILDVDTPGGGVQVDRDVDDGSITVDVDE</sequence>
<proteinExistence type="predicted"/>
<dbReference type="KEGG" id="rlc:K227x_57800"/>
<reference evidence="2 3" key="1">
    <citation type="submission" date="2019-02" db="EMBL/GenBank/DDBJ databases">
        <title>Deep-cultivation of Planctomycetes and their phenomic and genomic characterization uncovers novel biology.</title>
        <authorList>
            <person name="Wiegand S."/>
            <person name="Jogler M."/>
            <person name="Boedeker C."/>
            <person name="Pinto D."/>
            <person name="Vollmers J."/>
            <person name="Rivas-Marin E."/>
            <person name="Kohn T."/>
            <person name="Peeters S.H."/>
            <person name="Heuer A."/>
            <person name="Rast P."/>
            <person name="Oberbeckmann S."/>
            <person name="Bunk B."/>
            <person name="Jeske O."/>
            <person name="Meyerdierks A."/>
            <person name="Storesund J.E."/>
            <person name="Kallscheuer N."/>
            <person name="Luecker S."/>
            <person name="Lage O.M."/>
            <person name="Pohl T."/>
            <person name="Merkel B.J."/>
            <person name="Hornburger P."/>
            <person name="Mueller R.-W."/>
            <person name="Bruemmer F."/>
            <person name="Labrenz M."/>
            <person name="Spormann A.M."/>
            <person name="Op den Camp H."/>
            <person name="Overmann J."/>
            <person name="Amann R."/>
            <person name="Jetten M.S.M."/>
            <person name="Mascher T."/>
            <person name="Medema M.H."/>
            <person name="Devos D.P."/>
            <person name="Kaster A.-K."/>
            <person name="Ovreas L."/>
            <person name="Rohde M."/>
            <person name="Galperin M.Y."/>
            <person name="Jogler C."/>
        </authorList>
    </citation>
    <scope>NUCLEOTIDE SEQUENCE [LARGE SCALE GENOMIC DNA]</scope>
    <source>
        <strain evidence="2 3">K22_7</strain>
    </source>
</reference>
<keyword evidence="3" id="KW-1185">Reference proteome</keyword>
<keyword evidence="1" id="KW-1133">Transmembrane helix</keyword>
<feature type="transmembrane region" description="Helical" evidence="1">
    <location>
        <begin position="25"/>
        <end position="44"/>
    </location>
</feature>
<evidence type="ECO:0000313" key="3">
    <source>
        <dbReference type="Proteomes" id="UP000318538"/>
    </source>
</evidence>
<name>A0A517NJY3_9BACT</name>
<organism evidence="2 3">
    <name type="scientific">Rubripirellula lacrimiformis</name>
    <dbReference type="NCBI Taxonomy" id="1930273"/>
    <lineage>
        <taxon>Bacteria</taxon>
        <taxon>Pseudomonadati</taxon>
        <taxon>Planctomycetota</taxon>
        <taxon>Planctomycetia</taxon>
        <taxon>Pirellulales</taxon>
        <taxon>Pirellulaceae</taxon>
        <taxon>Rubripirellula</taxon>
    </lineage>
</organism>
<dbReference type="AlphaFoldDB" id="A0A517NJY3"/>
<keyword evidence="1" id="KW-0472">Membrane</keyword>
<keyword evidence="1" id="KW-0812">Transmembrane</keyword>
<dbReference type="Proteomes" id="UP000318538">
    <property type="component" value="Chromosome"/>
</dbReference>
<evidence type="ECO:0000256" key="1">
    <source>
        <dbReference type="SAM" id="Phobius"/>
    </source>
</evidence>
<protein>
    <submittedName>
        <fullName evidence="2">Uncharacterized protein</fullName>
    </submittedName>
</protein>
<accession>A0A517NJY3</accession>
<evidence type="ECO:0000313" key="2">
    <source>
        <dbReference type="EMBL" id="QDT07353.1"/>
    </source>
</evidence>